<dbReference type="PRINTS" id="PR00176">
    <property type="entry name" value="NANEUSMPORT"/>
</dbReference>
<feature type="transmembrane region" description="Helical" evidence="8">
    <location>
        <begin position="229"/>
        <end position="250"/>
    </location>
</feature>
<comment type="subcellular location">
    <subcellularLocation>
        <location evidence="1">Membrane</location>
        <topology evidence="1">Multi-pass membrane protein</topology>
    </subcellularLocation>
</comment>
<dbReference type="GO" id="GO:0015375">
    <property type="term" value="F:glycine:sodium symporter activity"/>
    <property type="evidence" value="ECO:0007669"/>
    <property type="project" value="TreeGrafter"/>
</dbReference>
<accession>A0A6J7ZWG7</accession>
<feature type="transmembrane region" description="Helical" evidence="8">
    <location>
        <begin position="180"/>
        <end position="200"/>
    </location>
</feature>
<gene>
    <name evidence="9" type="ORF">MCOR_198</name>
</gene>
<feature type="binding site" evidence="6">
    <location>
        <position position="336"/>
    </location>
    <ligand>
        <name>Na(+)</name>
        <dbReference type="ChEBI" id="CHEBI:29101"/>
        <label>1</label>
    </ligand>
</feature>
<evidence type="ECO:0000256" key="6">
    <source>
        <dbReference type="PIRSR" id="PIRSR600175-1"/>
    </source>
</evidence>
<dbReference type="Proteomes" id="UP000507470">
    <property type="component" value="Unassembled WGS sequence"/>
</dbReference>
<sequence>MELSLGQYSSCGPVTCWKFAPLFTGIGYGMVAVSALVAIYYNMIIAWAIYYLFASFTSELPWETCIGKNWSTELCYDNVNITDEKGCTQMHWNLNKTTGVCYDNNGTLRGMFNESLAKSFGIKRILPSQEYFDYVAIGQGKSGGIDDLGPVNWKLVLCYLAAFIFVVLTLSKSIKTSGKVVYFTATFPYVVLIILFVRGLTLDGFRDGIDFYITPDLGRLSDSQVWKDAAVQIFFSLSASWGGLIALSSYNRFHNDCLTDAITVAFGNCLTSFFAGFVIFSYLGNLASILDVPVGEVADSGPSLAFVVYPYAVTKIPPSPFWAIIFFLMLITLGVDSEFVLVETVTTSTMDRFPSLRKYKFVTVLTICLIFFLFGLTLTTNGGNYMLTVMDDYSGGWNVLVIALLECISVAYVYGVRRFLDDIETMIGKSFCGPVGFPWFIAKWWWAICWSFLTPLAVSFVLVFSWVTYKGYSDNREKYPEWADALGWMMTLFVLVTIFVASLFVFIWTPGSFGERMRYLTSPSNEWGPALVKHRREAKKFIDKWDTSFEVDPLGKEALENEVSPNDITIGINDKSGKENQAYVSDRM</sequence>
<keyword evidence="7" id="KW-1015">Disulfide bond</keyword>
<dbReference type="EMBL" id="CACVKT020000056">
    <property type="protein sequence ID" value="CAC5355508.1"/>
    <property type="molecule type" value="Genomic_DNA"/>
</dbReference>
<feature type="transmembrane region" description="Helical" evidence="8">
    <location>
        <begin position="361"/>
        <end position="379"/>
    </location>
</feature>
<dbReference type="OrthoDB" id="6581954at2759"/>
<evidence type="ECO:0000313" key="9">
    <source>
        <dbReference type="EMBL" id="CAC5355508.1"/>
    </source>
</evidence>
<feature type="transmembrane region" description="Helical" evidence="8">
    <location>
        <begin position="321"/>
        <end position="341"/>
    </location>
</feature>
<keyword evidence="10" id="KW-1185">Reference proteome</keyword>
<dbReference type="AlphaFoldDB" id="A0A6J7ZWG7"/>
<feature type="binding site" evidence="6">
    <location>
        <position position="236"/>
    </location>
    <ligand>
        <name>Na(+)</name>
        <dbReference type="ChEBI" id="CHEBI:29101"/>
        <label>1</label>
    </ligand>
</feature>
<evidence type="ECO:0000313" key="10">
    <source>
        <dbReference type="Proteomes" id="UP000507470"/>
    </source>
</evidence>
<feature type="transmembrane region" description="Helical" evidence="8">
    <location>
        <begin position="399"/>
        <end position="416"/>
    </location>
</feature>
<keyword evidence="6" id="KW-0479">Metal-binding</keyword>
<feature type="transmembrane region" description="Helical" evidence="8">
    <location>
        <begin position="262"/>
        <end position="283"/>
    </location>
</feature>
<evidence type="ECO:0000256" key="7">
    <source>
        <dbReference type="PIRSR" id="PIRSR600175-2"/>
    </source>
</evidence>
<evidence type="ECO:0000256" key="8">
    <source>
        <dbReference type="SAM" id="Phobius"/>
    </source>
</evidence>
<keyword evidence="3 8" id="KW-0812">Transmembrane</keyword>
<keyword evidence="4 8" id="KW-1133">Transmembrane helix</keyword>
<dbReference type="InterPro" id="IPR037272">
    <property type="entry name" value="SNS_sf"/>
</dbReference>
<dbReference type="InterPro" id="IPR000175">
    <property type="entry name" value="Na/ntran_symport"/>
</dbReference>
<protein>
    <submittedName>
        <fullName evidence="9">Uncharacterized protein</fullName>
    </submittedName>
</protein>
<dbReference type="PANTHER" id="PTHR11616">
    <property type="entry name" value="SODIUM/CHLORIDE DEPENDENT TRANSPORTER"/>
    <property type="match status" value="1"/>
</dbReference>
<organism evidence="9 10">
    <name type="scientific">Mytilus coruscus</name>
    <name type="common">Sea mussel</name>
    <dbReference type="NCBI Taxonomy" id="42192"/>
    <lineage>
        <taxon>Eukaryota</taxon>
        <taxon>Metazoa</taxon>
        <taxon>Spiralia</taxon>
        <taxon>Lophotrochozoa</taxon>
        <taxon>Mollusca</taxon>
        <taxon>Bivalvia</taxon>
        <taxon>Autobranchia</taxon>
        <taxon>Pteriomorphia</taxon>
        <taxon>Mytilida</taxon>
        <taxon>Mytiloidea</taxon>
        <taxon>Mytilidae</taxon>
        <taxon>Mytilinae</taxon>
        <taxon>Mytilus</taxon>
    </lineage>
</organism>
<evidence type="ECO:0000256" key="3">
    <source>
        <dbReference type="ARBA" id="ARBA00022692"/>
    </source>
</evidence>
<evidence type="ECO:0000256" key="1">
    <source>
        <dbReference type="ARBA" id="ARBA00004141"/>
    </source>
</evidence>
<feature type="disulfide bond" evidence="7">
    <location>
        <begin position="65"/>
        <end position="75"/>
    </location>
</feature>
<dbReference type="SUPFAM" id="SSF161070">
    <property type="entry name" value="SNF-like"/>
    <property type="match status" value="1"/>
</dbReference>
<dbReference type="PANTHER" id="PTHR11616:SF240">
    <property type="entry name" value="BLOATED TUBULES, ISOFORM B-RELATED"/>
    <property type="match status" value="1"/>
</dbReference>
<evidence type="ECO:0000256" key="2">
    <source>
        <dbReference type="ARBA" id="ARBA00022448"/>
    </source>
</evidence>
<keyword evidence="6" id="KW-0915">Sodium</keyword>
<feature type="transmembrane region" description="Helical" evidence="8">
    <location>
        <begin position="444"/>
        <end position="467"/>
    </location>
</feature>
<dbReference type="Pfam" id="PF00209">
    <property type="entry name" value="SNF"/>
    <property type="match status" value="1"/>
</dbReference>
<dbReference type="PROSITE" id="PS00754">
    <property type="entry name" value="NA_NEUROTRAN_SYMP_2"/>
    <property type="match status" value="1"/>
</dbReference>
<dbReference type="GO" id="GO:0046872">
    <property type="term" value="F:metal ion binding"/>
    <property type="evidence" value="ECO:0007669"/>
    <property type="project" value="UniProtKB-KW"/>
</dbReference>
<proteinExistence type="predicted"/>
<dbReference type="GO" id="GO:0005886">
    <property type="term" value="C:plasma membrane"/>
    <property type="evidence" value="ECO:0007669"/>
    <property type="project" value="TreeGrafter"/>
</dbReference>
<name>A0A6J7ZWG7_MYTCO</name>
<reference evidence="9 10" key="1">
    <citation type="submission" date="2020-06" db="EMBL/GenBank/DDBJ databases">
        <authorList>
            <person name="Li R."/>
            <person name="Bekaert M."/>
        </authorList>
    </citation>
    <scope>NUCLEOTIDE SEQUENCE [LARGE SCALE GENOMIC DNA]</scope>
    <source>
        <strain evidence="9">Wild</strain>
        <strain evidence="10">wild</strain>
    </source>
</reference>
<feature type="transmembrane region" description="Helical" evidence="8">
    <location>
        <begin position="28"/>
        <end position="53"/>
    </location>
</feature>
<dbReference type="PROSITE" id="PS50267">
    <property type="entry name" value="NA_NEUROTRAN_SYMP_3"/>
    <property type="match status" value="1"/>
</dbReference>
<feature type="binding site" evidence="6">
    <location>
        <position position="337"/>
    </location>
    <ligand>
        <name>Na(+)</name>
        <dbReference type="ChEBI" id="CHEBI:29101"/>
        <label>1</label>
    </ligand>
</feature>
<feature type="transmembrane region" description="Helical" evidence="8">
    <location>
        <begin position="151"/>
        <end position="168"/>
    </location>
</feature>
<keyword evidence="5 8" id="KW-0472">Membrane</keyword>
<dbReference type="EMBL" id="CACVKT020000056">
    <property type="protein sequence ID" value="CAC5355507.1"/>
    <property type="molecule type" value="Genomic_DNA"/>
</dbReference>
<evidence type="ECO:0000256" key="5">
    <source>
        <dbReference type="ARBA" id="ARBA00023136"/>
    </source>
</evidence>
<feature type="binding site" evidence="6">
    <location>
        <position position="268"/>
    </location>
    <ligand>
        <name>Na(+)</name>
        <dbReference type="ChEBI" id="CHEBI:29101"/>
        <label>1</label>
    </ligand>
</feature>
<feature type="transmembrane region" description="Helical" evidence="8">
    <location>
        <begin position="487"/>
        <end position="508"/>
    </location>
</feature>
<evidence type="ECO:0000256" key="4">
    <source>
        <dbReference type="ARBA" id="ARBA00022989"/>
    </source>
</evidence>
<feature type="binding site" evidence="6">
    <location>
        <position position="333"/>
    </location>
    <ligand>
        <name>Na(+)</name>
        <dbReference type="ChEBI" id="CHEBI:29101"/>
        <label>1</label>
    </ligand>
</feature>
<keyword evidence="2" id="KW-0813">Transport</keyword>